<feature type="compositionally biased region" description="Basic and acidic residues" evidence="1">
    <location>
        <begin position="166"/>
        <end position="179"/>
    </location>
</feature>
<dbReference type="InterPro" id="IPR001715">
    <property type="entry name" value="CH_dom"/>
</dbReference>
<accession>A0A8C5A3U6</accession>
<dbReference type="GeneTree" id="ENSGT00940000154495"/>
<dbReference type="SUPFAM" id="SSF47576">
    <property type="entry name" value="Calponin-homology domain, CH-domain"/>
    <property type="match status" value="1"/>
</dbReference>
<reference evidence="3" key="1">
    <citation type="submission" date="2025-08" db="UniProtKB">
        <authorList>
            <consortium name="Ensembl"/>
        </authorList>
    </citation>
    <scope>IDENTIFICATION</scope>
</reference>
<protein>
    <recommendedName>
        <fullName evidence="2">Calponin-homology (CH) domain-containing protein</fullName>
    </recommendedName>
</protein>
<sequence length="474" mass="51881">MCARTSISPGAPVSLTRSFIYNFGSFDRRDTLPAAERFRRGKNRSNDSILCMARQLTLELWSYDPFASRPLARQVTEAVHGKGQVQFPFQGSMCPRGPTSSLPPGSSSYPEPVCPPPGPRVTSKMTSAPGISDCPGTARFSSRATFALYSKANSVDHEEPIKVDPALKHSGPENGHTAHAESPMLVHGQSSPPNNLPHEHTAAVSSRMLDLPMTAVTKVAEMRGPDSPRSPIGCQSSCVTEALLPASQSTESYCQPVSTAKAWTPASIRNLGFPRIPDKTNSAPAKSVTYSGLAPCEGREPSVGQVVEKRRELVRSQKQPRNIGAQARRSIFERLEAETNSHPQPPDNKPKLQRSQSFGVSSASSIKQILLDWCRSKTLGYQSVQLQNFSSSWSDGLAFCALVHSFFPSEFDYTSLSPAARKHNFELAFGTAEAKAGCDRLIEVEDMMIMGRKPDPMCVFTYVQSLYNHLRKFE</sequence>
<dbReference type="PANTHER" id="PTHR23167">
    <property type="entry name" value="CALPONIN HOMOLOGY DOMAIN-CONTAINING PROTEIN DDB_G0272472-RELATED"/>
    <property type="match status" value="1"/>
</dbReference>
<feature type="region of interest" description="Disordered" evidence="1">
    <location>
        <begin position="166"/>
        <end position="195"/>
    </location>
</feature>
<name>A0A8C5A3U6_GADMO</name>
<reference evidence="3" key="2">
    <citation type="submission" date="2025-09" db="UniProtKB">
        <authorList>
            <consortium name="Ensembl"/>
        </authorList>
    </citation>
    <scope>IDENTIFICATION</scope>
</reference>
<dbReference type="Pfam" id="PF00307">
    <property type="entry name" value="CH"/>
    <property type="match status" value="1"/>
</dbReference>
<feature type="compositionally biased region" description="Low complexity" evidence="1">
    <location>
        <begin position="98"/>
        <end position="111"/>
    </location>
</feature>
<organism evidence="3 4">
    <name type="scientific">Gadus morhua</name>
    <name type="common">Atlantic cod</name>
    <dbReference type="NCBI Taxonomy" id="8049"/>
    <lineage>
        <taxon>Eukaryota</taxon>
        <taxon>Metazoa</taxon>
        <taxon>Chordata</taxon>
        <taxon>Craniata</taxon>
        <taxon>Vertebrata</taxon>
        <taxon>Euteleostomi</taxon>
        <taxon>Actinopterygii</taxon>
        <taxon>Neopterygii</taxon>
        <taxon>Teleostei</taxon>
        <taxon>Neoteleostei</taxon>
        <taxon>Acanthomorphata</taxon>
        <taxon>Zeiogadaria</taxon>
        <taxon>Gadariae</taxon>
        <taxon>Gadiformes</taxon>
        <taxon>Gadoidei</taxon>
        <taxon>Gadidae</taxon>
        <taxon>Gadus</taxon>
    </lineage>
</organism>
<dbReference type="Ensembl" id="ENSGMOT00000070463.1">
    <property type="protein sequence ID" value="ENSGMOP00000026614.1"/>
    <property type="gene ID" value="ENSGMOG00000024751.1"/>
</dbReference>
<evidence type="ECO:0000313" key="4">
    <source>
        <dbReference type="Proteomes" id="UP000694546"/>
    </source>
</evidence>
<evidence type="ECO:0000256" key="1">
    <source>
        <dbReference type="SAM" id="MobiDB-lite"/>
    </source>
</evidence>
<feature type="region of interest" description="Disordered" evidence="1">
    <location>
        <begin position="90"/>
        <end position="130"/>
    </location>
</feature>
<dbReference type="Gene3D" id="1.10.418.10">
    <property type="entry name" value="Calponin-like domain"/>
    <property type="match status" value="1"/>
</dbReference>
<dbReference type="Proteomes" id="UP000694546">
    <property type="component" value="Chromosome 16"/>
</dbReference>
<dbReference type="AlphaFoldDB" id="A0A8C5A3U6"/>
<evidence type="ECO:0000259" key="2">
    <source>
        <dbReference type="PROSITE" id="PS50021"/>
    </source>
</evidence>
<dbReference type="PANTHER" id="PTHR23167:SF37">
    <property type="entry name" value="SMOOTHELIN-LIKE PROTEIN 2"/>
    <property type="match status" value="1"/>
</dbReference>
<proteinExistence type="predicted"/>
<dbReference type="InterPro" id="IPR050540">
    <property type="entry name" value="F-actin_Monoox_Mical"/>
</dbReference>
<feature type="region of interest" description="Disordered" evidence="1">
    <location>
        <begin position="338"/>
        <end position="357"/>
    </location>
</feature>
<keyword evidence="4" id="KW-1185">Reference proteome</keyword>
<evidence type="ECO:0000313" key="3">
    <source>
        <dbReference type="Ensembl" id="ENSGMOP00000026614.1"/>
    </source>
</evidence>
<dbReference type="SMART" id="SM00033">
    <property type="entry name" value="CH"/>
    <property type="match status" value="1"/>
</dbReference>
<dbReference type="InterPro" id="IPR036872">
    <property type="entry name" value="CH_dom_sf"/>
</dbReference>
<feature type="domain" description="Calponin-homology (CH)" evidence="2">
    <location>
        <begin position="364"/>
        <end position="471"/>
    </location>
</feature>
<dbReference type="PROSITE" id="PS50021">
    <property type="entry name" value="CH"/>
    <property type="match status" value="1"/>
</dbReference>